<keyword evidence="2" id="KW-1185">Reference proteome</keyword>
<accession>A0A212C140</accession>
<sequence length="129" mass="14469">MMGAKCLQHHVIQLPKHGTSTEDSVSTDASASMCGSFLKTHRISRTGLPWEALRGELLFITSTPQFLPKITSLLSIINLMEPTLQLLRTSMRLMELRSILSMAPLLLWDLMVDSAFGTKMPEQTRILEQ</sequence>
<dbReference type="Proteomes" id="UP000242450">
    <property type="component" value="Chromosome X"/>
</dbReference>
<evidence type="ECO:0000313" key="2">
    <source>
        <dbReference type="Proteomes" id="UP000242450"/>
    </source>
</evidence>
<protein>
    <submittedName>
        <fullName evidence="1">Uncharacterized protein</fullName>
    </submittedName>
</protein>
<organism evidence="1 2">
    <name type="scientific">Cervus elaphus hippelaphus</name>
    <name type="common">European red deer</name>
    <dbReference type="NCBI Taxonomy" id="46360"/>
    <lineage>
        <taxon>Eukaryota</taxon>
        <taxon>Metazoa</taxon>
        <taxon>Chordata</taxon>
        <taxon>Craniata</taxon>
        <taxon>Vertebrata</taxon>
        <taxon>Euteleostomi</taxon>
        <taxon>Mammalia</taxon>
        <taxon>Eutheria</taxon>
        <taxon>Laurasiatheria</taxon>
        <taxon>Artiodactyla</taxon>
        <taxon>Ruminantia</taxon>
        <taxon>Pecora</taxon>
        <taxon>Cervidae</taxon>
        <taxon>Cervinae</taxon>
        <taxon>Cervus</taxon>
    </lineage>
</organism>
<dbReference type="EMBL" id="MKHE01000034">
    <property type="protein sequence ID" value="OWJ99697.1"/>
    <property type="molecule type" value="Genomic_DNA"/>
</dbReference>
<proteinExistence type="predicted"/>
<evidence type="ECO:0000313" key="1">
    <source>
        <dbReference type="EMBL" id="OWJ99697.1"/>
    </source>
</evidence>
<dbReference type="AlphaFoldDB" id="A0A212C140"/>
<comment type="caution">
    <text evidence="1">The sequence shown here is derived from an EMBL/GenBank/DDBJ whole genome shotgun (WGS) entry which is preliminary data.</text>
</comment>
<name>A0A212C140_CEREH</name>
<gene>
    <name evidence="1" type="ORF">Celaphus_00009494</name>
</gene>
<reference evidence="1 2" key="1">
    <citation type="journal article" date="2018" name="Mol. Genet. Genomics">
        <title>The red deer Cervus elaphus genome CerEla1.0: sequencing, annotating, genes, and chromosomes.</title>
        <authorList>
            <person name="Bana N.A."/>
            <person name="Nyiri A."/>
            <person name="Nagy J."/>
            <person name="Frank K."/>
            <person name="Nagy T."/>
            <person name="Steger V."/>
            <person name="Schiller M."/>
            <person name="Lakatos P."/>
            <person name="Sugar L."/>
            <person name="Horn P."/>
            <person name="Barta E."/>
            <person name="Orosz L."/>
        </authorList>
    </citation>
    <scope>NUCLEOTIDE SEQUENCE [LARGE SCALE GENOMIC DNA]</scope>
    <source>
        <strain evidence="1">Hungarian</strain>
    </source>
</reference>